<dbReference type="SUPFAM" id="SSF53474">
    <property type="entry name" value="alpha/beta-Hydrolases"/>
    <property type="match status" value="1"/>
</dbReference>
<evidence type="ECO:0008006" key="4">
    <source>
        <dbReference type="Google" id="ProtNLM"/>
    </source>
</evidence>
<keyword evidence="1" id="KW-0472">Membrane</keyword>
<evidence type="ECO:0000313" key="2">
    <source>
        <dbReference type="EMBL" id="KTD72994.1"/>
    </source>
</evidence>
<dbReference type="InterPro" id="IPR029058">
    <property type="entry name" value="AB_hydrolase_fold"/>
</dbReference>
<dbReference type="STRING" id="40335.Ltuc_0841"/>
<accession>A0A0W0ZV48</accession>
<sequence>MTNCNYLGMHIVPIKATFRGEMDLNFSPQHKFEPIEGVDRERQAPIIARNAVRLLMMGWTEQWTEFLTPAVAYAVFVQRDHELLRELRFAFQQGFSELFEQLKEKKLTDTQQEQVNLYLSNCLTLLPYSDLTPFESIKIPQCINGHWELVEYQVKPIELTGRTGWRHYFIHDRDRVFAYGLEPIFNEKAESHLIFMGTTYPAGQGFLPQINTDSKGFATVGESLYRMGRKRIHEWLDSQKNKIHVCGVSLGGSLSLLLALDKGKYKLSRIDALNPAGLHDAWFKRRFDHWDKLTEKPEVVVQKQGNDPVSAFGIWKDDWYIIQVTPPKEKQGPNSFCDHFLNYAGFAGTNFTYIEAELDNAKRKTRNFWFYTLGRSLIYSLFLFPYTYAVRPCMYFLIKNWKFSIPALEVFIGTCLAFVGILPALTFLSIAGGIFASALIFSYWFSDKSSKASSIQDKLIEKVGLARMHNPLLSRNPTMDIYNDSDDNVVHIDLTYQQIHTYYHVMRCLIKEKNFLPDAEKKCKHVDALTKKNLLEESSDSQKINCVMPFKVTRAKAAHIRHTLTLVERLGIENVNLKSNLEKCYAEYYIGKHM</sequence>
<dbReference type="EMBL" id="LNZA01000001">
    <property type="protein sequence ID" value="KTD72994.1"/>
    <property type="molecule type" value="Genomic_DNA"/>
</dbReference>
<name>A0A0W0ZV48_9GAMM</name>
<evidence type="ECO:0000313" key="3">
    <source>
        <dbReference type="Proteomes" id="UP000054693"/>
    </source>
</evidence>
<feature type="transmembrane region" description="Helical" evidence="1">
    <location>
        <begin position="401"/>
        <end position="421"/>
    </location>
</feature>
<dbReference type="Proteomes" id="UP000054693">
    <property type="component" value="Unassembled WGS sequence"/>
</dbReference>
<dbReference type="PATRIC" id="fig|40335.7.peg.885"/>
<keyword evidence="1" id="KW-1133">Transmembrane helix</keyword>
<organism evidence="2 3">
    <name type="scientific">Legionella tucsonensis</name>
    <dbReference type="NCBI Taxonomy" id="40335"/>
    <lineage>
        <taxon>Bacteria</taxon>
        <taxon>Pseudomonadati</taxon>
        <taxon>Pseudomonadota</taxon>
        <taxon>Gammaproteobacteria</taxon>
        <taxon>Legionellales</taxon>
        <taxon>Legionellaceae</taxon>
        <taxon>Legionella</taxon>
    </lineage>
</organism>
<comment type="caution">
    <text evidence="2">The sequence shown here is derived from an EMBL/GenBank/DDBJ whole genome shotgun (WGS) entry which is preliminary data.</text>
</comment>
<feature type="transmembrane region" description="Helical" evidence="1">
    <location>
        <begin position="368"/>
        <end position="389"/>
    </location>
</feature>
<dbReference type="RefSeq" id="WP_238584065.1">
    <property type="nucleotide sequence ID" value="NZ_CAAAIP010000001.1"/>
</dbReference>
<keyword evidence="1" id="KW-0812">Transmembrane</keyword>
<evidence type="ECO:0000256" key="1">
    <source>
        <dbReference type="SAM" id="Phobius"/>
    </source>
</evidence>
<keyword evidence="3" id="KW-1185">Reference proteome</keyword>
<gene>
    <name evidence="2" type="ORF">Ltuc_0841</name>
</gene>
<proteinExistence type="predicted"/>
<protein>
    <recommendedName>
        <fullName evidence="4">Lipase (Class 3)</fullName>
    </recommendedName>
</protein>
<dbReference type="AlphaFoldDB" id="A0A0W0ZV48"/>
<reference evidence="2 3" key="1">
    <citation type="submission" date="2015-11" db="EMBL/GenBank/DDBJ databases">
        <title>Genomic analysis of 38 Legionella species identifies large and diverse effector repertoires.</title>
        <authorList>
            <person name="Burstein D."/>
            <person name="Amaro F."/>
            <person name="Zusman T."/>
            <person name="Lifshitz Z."/>
            <person name="Cohen O."/>
            <person name="Gilbert J.A."/>
            <person name="Pupko T."/>
            <person name="Shuman H.A."/>
            <person name="Segal G."/>
        </authorList>
    </citation>
    <scope>NUCLEOTIDE SEQUENCE [LARGE SCALE GENOMIC DNA]</scope>
    <source>
        <strain evidence="2 3">ATCC 49180</strain>
    </source>
</reference>